<keyword evidence="2" id="KW-1185">Reference proteome</keyword>
<accession>A0A841NHD1</accession>
<dbReference type="EMBL" id="JACHLC010000007">
    <property type="protein sequence ID" value="MBB6372630.1"/>
    <property type="molecule type" value="Genomic_DNA"/>
</dbReference>
<dbReference type="AlphaFoldDB" id="A0A841NHD1"/>
<organism evidence="1 2">
    <name type="scientific">Chryseobacterium shigense</name>
    <dbReference type="NCBI Taxonomy" id="297244"/>
    <lineage>
        <taxon>Bacteria</taxon>
        <taxon>Pseudomonadati</taxon>
        <taxon>Bacteroidota</taxon>
        <taxon>Flavobacteriia</taxon>
        <taxon>Flavobacteriales</taxon>
        <taxon>Weeksellaceae</taxon>
        <taxon>Chryseobacterium group</taxon>
        <taxon>Chryseobacterium</taxon>
    </lineage>
</organism>
<comment type="caution">
    <text evidence="1">The sequence shown here is derived from an EMBL/GenBank/DDBJ whole genome shotgun (WGS) entry which is preliminary data.</text>
</comment>
<protein>
    <submittedName>
        <fullName evidence="1">Sulfopyruvate decarboxylase TPP-binding subunit</fullName>
    </submittedName>
</protein>
<evidence type="ECO:0000313" key="1">
    <source>
        <dbReference type="EMBL" id="MBB6372630.1"/>
    </source>
</evidence>
<gene>
    <name evidence="1" type="ORF">HNP36_003748</name>
</gene>
<evidence type="ECO:0000313" key="2">
    <source>
        <dbReference type="Proteomes" id="UP000589738"/>
    </source>
</evidence>
<name>A0A841NHD1_9FLAO</name>
<proteinExistence type="predicted"/>
<keyword evidence="1" id="KW-0670">Pyruvate</keyword>
<dbReference type="Proteomes" id="UP000589738">
    <property type="component" value="Unassembled WGS sequence"/>
</dbReference>
<reference evidence="1 2" key="1">
    <citation type="submission" date="2020-08" db="EMBL/GenBank/DDBJ databases">
        <title>Functional genomics of gut bacteria from endangered species of beetles.</title>
        <authorList>
            <person name="Carlos-Shanley C."/>
        </authorList>
    </citation>
    <scope>NUCLEOTIDE SEQUENCE [LARGE SCALE GENOMIC DNA]</scope>
    <source>
        <strain evidence="1 2">S00136</strain>
    </source>
</reference>
<sequence>MVQEKVKYAICLPDSLTSPLINEIRNNESIFYAQATHESDCVGVSTGLNITNNLSVVIMENSGIRNACETIARFHLSHALYNIYLISFRGNFGERNWWGQAHSTTMQPLLDLLRFRYVFIDDIKDFKKVFKDAVNDFQARQSSVAIILKPNVLKNINNDK</sequence>